<organism evidence="11 12">
    <name type="scientific">Pelagibius litoralis</name>
    <dbReference type="NCBI Taxonomy" id="374515"/>
    <lineage>
        <taxon>Bacteria</taxon>
        <taxon>Pseudomonadati</taxon>
        <taxon>Pseudomonadota</taxon>
        <taxon>Alphaproteobacteria</taxon>
        <taxon>Rhodospirillales</taxon>
        <taxon>Rhodovibrionaceae</taxon>
        <taxon>Pelagibius</taxon>
    </lineage>
</organism>
<dbReference type="PANTHER" id="PTHR33751">
    <property type="entry name" value="CBB3-TYPE CYTOCHROME C OXIDASE SUBUNIT FIXP"/>
    <property type="match status" value="1"/>
</dbReference>
<dbReference type="InterPro" id="IPR050597">
    <property type="entry name" value="Cytochrome_c_Oxidase_Subunit"/>
</dbReference>
<name>A0A967C5U5_9PROT</name>
<evidence type="ECO:0000256" key="1">
    <source>
        <dbReference type="ARBA" id="ARBA00001926"/>
    </source>
</evidence>
<dbReference type="GO" id="GO:0009055">
    <property type="term" value="F:electron transfer activity"/>
    <property type="evidence" value="ECO:0007669"/>
    <property type="project" value="InterPro"/>
</dbReference>
<feature type="signal peptide" evidence="9">
    <location>
        <begin position="1"/>
        <end position="20"/>
    </location>
</feature>
<dbReference type="GO" id="GO:0020037">
    <property type="term" value="F:heme binding"/>
    <property type="evidence" value="ECO:0007669"/>
    <property type="project" value="InterPro"/>
</dbReference>
<dbReference type="GO" id="GO:0005506">
    <property type="term" value="F:iron ion binding"/>
    <property type="evidence" value="ECO:0007669"/>
    <property type="project" value="InterPro"/>
</dbReference>
<comment type="caution">
    <text evidence="11">The sequence shown here is derived from an EMBL/GenBank/DDBJ whole genome shotgun (WGS) entry which is preliminary data.</text>
</comment>
<proteinExistence type="predicted"/>
<evidence type="ECO:0000256" key="8">
    <source>
        <dbReference type="PROSITE-ProRule" id="PRU00433"/>
    </source>
</evidence>
<keyword evidence="12" id="KW-1185">Reference proteome</keyword>
<keyword evidence="5 8" id="KW-0479">Metal-binding</keyword>
<sequence length="105" mass="11201">MKKLQLLTICAAFALTASEAAGGDAAAGEARYAETCINCHGKAGKGMASFPSIIGRDADYIAGRLMQYRAREMVGPNSAIMMSWAEKLSDEEIANLADYISTTFQ</sequence>
<protein>
    <submittedName>
        <fullName evidence="11">C-type cytochrome</fullName>
    </submittedName>
</protein>
<feature type="chain" id="PRO_5037421246" evidence="9">
    <location>
        <begin position="21"/>
        <end position="105"/>
    </location>
</feature>
<dbReference type="AlphaFoldDB" id="A0A967C5U5"/>
<evidence type="ECO:0000313" key="11">
    <source>
        <dbReference type="EMBL" id="NIA69105.1"/>
    </source>
</evidence>
<dbReference type="RefSeq" id="WP_167224366.1">
    <property type="nucleotide sequence ID" value="NZ_JAAQPH010000007.1"/>
</dbReference>
<dbReference type="EMBL" id="JAAQPH010000007">
    <property type="protein sequence ID" value="NIA69105.1"/>
    <property type="molecule type" value="Genomic_DNA"/>
</dbReference>
<keyword evidence="2" id="KW-0813">Transport</keyword>
<evidence type="ECO:0000259" key="10">
    <source>
        <dbReference type="PROSITE" id="PS51007"/>
    </source>
</evidence>
<comment type="cofactor">
    <cofactor evidence="1">
        <name>heme c</name>
        <dbReference type="ChEBI" id="CHEBI:61717"/>
    </cofactor>
</comment>
<keyword evidence="4" id="KW-0679">Respiratory chain</keyword>
<reference evidence="11" key="1">
    <citation type="submission" date="2020-03" db="EMBL/GenBank/DDBJ databases">
        <title>Genome of Pelagibius litoralis DSM 21314T.</title>
        <authorList>
            <person name="Wang G."/>
        </authorList>
    </citation>
    <scope>NUCLEOTIDE SEQUENCE</scope>
    <source>
        <strain evidence="11">DSM 21314</strain>
    </source>
</reference>
<evidence type="ECO:0000256" key="3">
    <source>
        <dbReference type="ARBA" id="ARBA00022617"/>
    </source>
</evidence>
<gene>
    <name evidence="11" type="ORF">HBA54_10950</name>
</gene>
<dbReference type="Pfam" id="PF13442">
    <property type="entry name" value="Cytochrome_CBB3"/>
    <property type="match status" value="1"/>
</dbReference>
<keyword evidence="9" id="KW-0732">Signal</keyword>
<evidence type="ECO:0000256" key="4">
    <source>
        <dbReference type="ARBA" id="ARBA00022660"/>
    </source>
</evidence>
<evidence type="ECO:0000256" key="5">
    <source>
        <dbReference type="ARBA" id="ARBA00022723"/>
    </source>
</evidence>
<evidence type="ECO:0000256" key="7">
    <source>
        <dbReference type="ARBA" id="ARBA00023004"/>
    </source>
</evidence>
<accession>A0A967C5U5</accession>
<keyword evidence="6" id="KW-0249">Electron transport</keyword>
<dbReference type="PRINTS" id="PR00605">
    <property type="entry name" value="CYTCHROMECIC"/>
</dbReference>
<dbReference type="SUPFAM" id="SSF46626">
    <property type="entry name" value="Cytochrome c"/>
    <property type="match status" value="1"/>
</dbReference>
<dbReference type="Gene3D" id="1.10.760.10">
    <property type="entry name" value="Cytochrome c-like domain"/>
    <property type="match status" value="1"/>
</dbReference>
<dbReference type="InterPro" id="IPR009056">
    <property type="entry name" value="Cyt_c-like_dom"/>
</dbReference>
<dbReference type="PROSITE" id="PS51007">
    <property type="entry name" value="CYTC"/>
    <property type="match status" value="1"/>
</dbReference>
<dbReference type="InterPro" id="IPR036909">
    <property type="entry name" value="Cyt_c-like_dom_sf"/>
</dbReference>
<evidence type="ECO:0000256" key="2">
    <source>
        <dbReference type="ARBA" id="ARBA00022448"/>
    </source>
</evidence>
<evidence type="ECO:0000256" key="6">
    <source>
        <dbReference type="ARBA" id="ARBA00022982"/>
    </source>
</evidence>
<feature type="domain" description="Cytochrome c" evidence="10">
    <location>
        <begin position="23"/>
        <end position="104"/>
    </location>
</feature>
<evidence type="ECO:0000313" key="12">
    <source>
        <dbReference type="Proteomes" id="UP000761264"/>
    </source>
</evidence>
<dbReference type="InterPro" id="IPR008168">
    <property type="entry name" value="Cyt_C_IC"/>
</dbReference>
<evidence type="ECO:0000256" key="9">
    <source>
        <dbReference type="SAM" id="SignalP"/>
    </source>
</evidence>
<dbReference type="Proteomes" id="UP000761264">
    <property type="component" value="Unassembled WGS sequence"/>
</dbReference>
<dbReference type="PANTHER" id="PTHR33751:SF9">
    <property type="entry name" value="CYTOCHROME C4"/>
    <property type="match status" value="1"/>
</dbReference>
<keyword evidence="7 8" id="KW-0408">Iron</keyword>
<keyword evidence="3 8" id="KW-0349">Heme</keyword>